<feature type="transmembrane region" description="Helical" evidence="1">
    <location>
        <begin position="81"/>
        <end position="103"/>
    </location>
</feature>
<feature type="transmembrane region" description="Helical" evidence="1">
    <location>
        <begin position="26"/>
        <end position="43"/>
    </location>
</feature>
<proteinExistence type="predicted"/>
<evidence type="ECO:0000313" key="3">
    <source>
        <dbReference type="Proteomes" id="UP000094296"/>
    </source>
</evidence>
<keyword evidence="1" id="KW-1133">Transmembrane helix</keyword>
<dbReference type="InterPro" id="IPR021683">
    <property type="entry name" value="DUF3267"/>
</dbReference>
<keyword evidence="3" id="KW-1185">Reference proteome</keyword>
<keyword evidence="1" id="KW-0812">Transmembrane</keyword>
<sequence length="187" mass="21525">MKNFDDSTYYHYKLIFNSKITARIKLFMRLSFLLFVILISLLLSQLYTFYSVPTLSIEFILVQFLAGAFLAPILHQVLHGIAYFSLGIVPGLQIIPTIGLPTPKWHSEKMVIKRNYIFILSTPLILGTGMFAMLMVLLPTFWYFLSALLVINISLSAIDSYWLWQIRGMHHAVTIRSSNHGFNVYKV</sequence>
<dbReference type="RefSeq" id="WP_069644300.1">
    <property type="nucleotide sequence ID" value="NZ_MIJE01000035.1"/>
</dbReference>
<organism evidence="2 3">
    <name type="scientific">Desulfuribacillus alkaliarsenatis</name>
    <dbReference type="NCBI Taxonomy" id="766136"/>
    <lineage>
        <taxon>Bacteria</taxon>
        <taxon>Bacillati</taxon>
        <taxon>Bacillota</taxon>
        <taxon>Desulfuribacillia</taxon>
        <taxon>Desulfuribacillales</taxon>
        <taxon>Desulfuribacillaceae</taxon>
        <taxon>Desulfuribacillus</taxon>
    </lineage>
</organism>
<evidence type="ECO:0008006" key="4">
    <source>
        <dbReference type="Google" id="ProtNLM"/>
    </source>
</evidence>
<dbReference type="STRING" id="766136.BHF68_11590"/>
<protein>
    <recommendedName>
        <fullName evidence="4">DUF3267 domain-containing protein</fullName>
    </recommendedName>
</protein>
<comment type="caution">
    <text evidence="2">The sequence shown here is derived from an EMBL/GenBank/DDBJ whole genome shotgun (WGS) entry which is preliminary data.</text>
</comment>
<evidence type="ECO:0000313" key="2">
    <source>
        <dbReference type="EMBL" id="OEF95734.1"/>
    </source>
</evidence>
<feature type="transmembrane region" description="Helical" evidence="1">
    <location>
        <begin position="115"/>
        <end position="135"/>
    </location>
</feature>
<feature type="transmembrane region" description="Helical" evidence="1">
    <location>
        <begin position="55"/>
        <end position="75"/>
    </location>
</feature>
<dbReference type="EMBL" id="MIJE01000035">
    <property type="protein sequence ID" value="OEF95734.1"/>
    <property type="molecule type" value="Genomic_DNA"/>
</dbReference>
<dbReference type="Proteomes" id="UP000094296">
    <property type="component" value="Unassembled WGS sequence"/>
</dbReference>
<name>A0A1E5FYT4_9FIRM</name>
<accession>A0A1E5FYT4</accession>
<reference evidence="2 3" key="1">
    <citation type="submission" date="2016-09" db="EMBL/GenBank/DDBJ databases">
        <title>Draft genome sequence for the type strain of Desulfuribacillus alkaliarsenatis AHT28, an obligately anaerobic, sulfidogenic bacterium isolated from Russian soda lake sediments.</title>
        <authorList>
            <person name="Abin C.A."/>
            <person name="Hollibaugh J.T."/>
        </authorList>
    </citation>
    <scope>NUCLEOTIDE SEQUENCE [LARGE SCALE GENOMIC DNA]</scope>
    <source>
        <strain evidence="2 3">AHT28</strain>
    </source>
</reference>
<dbReference type="Pfam" id="PF11667">
    <property type="entry name" value="DUF3267"/>
    <property type="match status" value="1"/>
</dbReference>
<feature type="transmembrane region" description="Helical" evidence="1">
    <location>
        <begin position="141"/>
        <end position="164"/>
    </location>
</feature>
<dbReference type="AlphaFoldDB" id="A0A1E5FYT4"/>
<evidence type="ECO:0000256" key="1">
    <source>
        <dbReference type="SAM" id="Phobius"/>
    </source>
</evidence>
<keyword evidence="1" id="KW-0472">Membrane</keyword>
<gene>
    <name evidence="2" type="ORF">BHF68_11590</name>
</gene>